<reference evidence="2 3" key="1">
    <citation type="journal article" date="2019" name="Int. J. Syst. Evol. Microbiol.">
        <title>The Global Catalogue of Microorganisms (GCM) 10K type strain sequencing project: providing services to taxonomists for standard genome sequencing and annotation.</title>
        <authorList>
            <consortium name="The Broad Institute Genomics Platform"/>
            <consortium name="The Broad Institute Genome Sequencing Center for Infectious Disease"/>
            <person name="Wu L."/>
            <person name="Ma J."/>
        </authorList>
    </citation>
    <scope>NUCLEOTIDE SEQUENCE [LARGE SCALE GENOMIC DNA]</scope>
    <source>
        <strain evidence="2 3">JCM 16009</strain>
    </source>
</reference>
<protein>
    <submittedName>
        <fullName evidence="2">Uncharacterized protein</fullName>
    </submittedName>
</protein>
<comment type="caution">
    <text evidence="2">The sequence shown here is derived from an EMBL/GenBank/DDBJ whole genome shotgun (WGS) entry which is preliminary data.</text>
</comment>
<feature type="region of interest" description="Disordered" evidence="1">
    <location>
        <begin position="1"/>
        <end position="43"/>
    </location>
</feature>
<evidence type="ECO:0000313" key="3">
    <source>
        <dbReference type="Proteomes" id="UP001500449"/>
    </source>
</evidence>
<sequence>MRGYLTGIGETGPSAFTSGPVTAISPPETHEGVRDMGRHSATQQRRTLTRFGFAAAGAAVLATGGTAVVGATAPAADAAPLRVTVTGPVEQLYTCDLQSPPEFGDPAHPDEITNRACGYTDDQGRARSYDPWIDGQLRAAGH</sequence>
<evidence type="ECO:0000256" key="1">
    <source>
        <dbReference type="SAM" id="MobiDB-lite"/>
    </source>
</evidence>
<gene>
    <name evidence="2" type="ORF">GCM10009836_09720</name>
</gene>
<feature type="compositionally biased region" description="Basic and acidic residues" evidence="1">
    <location>
        <begin position="28"/>
        <end position="38"/>
    </location>
</feature>
<proteinExistence type="predicted"/>
<keyword evidence="3" id="KW-1185">Reference proteome</keyword>
<accession>A0ABN2MPG9</accession>
<dbReference type="EMBL" id="BAAAQK010000003">
    <property type="protein sequence ID" value="GAA1833631.1"/>
    <property type="molecule type" value="Genomic_DNA"/>
</dbReference>
<name>A0ABN2MPG9_9PSEU</name>
<organism evidence="2 3">
    <name type="scientific">Pseudonocardia ailaonensis</name>
    <dbReference type="NCBI Taxonomy" id="367279"/>
    <lineage>
        <taxon>Bacteria</taxon>
        <taxon>Bacillati</taxon>
        <taxon>Actinomycetota</taxon>
        <taxon>Actinomycetes</taxon>
        <taxon>Pseudonocardiales</taxon>
        <taxon>Pseudonocardiaceae</taxon>
        <taxon>Pseudonocardia</taxon>
    </lineage>
</organism>
<evidence type="ECO:0000313" key="2">
    <source>
        <dbReference type="EMBL" id="GAA1833631.1"/>
    </source>
</evidence>
<dbReference type="Proteomes" id="UP001500449">
    <property type="component" value="Unassembled WGS sequence"/>
</dbReference>